<dbReference type="OrthoDB" id="283037at2759"/>
<gene>
    <name evidence="1" type="ORF">PPENT_87.1.T0820094</name>
</gene>
<keyword evidence="2" id="KW-1185">Reference proteome</keyword>
<accession>A0A8S1W3K7</accession>
<dbReference type="Proteomes" id="UP000689195">
    <property type="component" value="Unassembled WGS sequence"/>
</dbReference>
<reference evidence="1" key="1">
    <citation type="submission" date="2021-01" db="EMBL/GenBank/DDBJ databases">
        <authorList>
            <consortium name="Genoscope - CEA"/>
            <person name="William W."/>
        </authorList>
    </citation>
    <scope>NUCLEOTIDE SEQUENCE</scope>
</reference>
<proteinExistence type="predicted"/>
<dbReference type="AlphaFoldDB" id="A0A8S1W3K7"/>
<organism evidence="1 2">
    <name type="scientific">Paramecium pentaurelia</name>
    <dbReference type="NCBI Taxonomy" id="43138"/>
    <lineage>
        <taxon>Eukaryota</taxon>
        <taxon>Sar</taxon>
        <taxon>Alveolata</taxon>
        <taxon>Ciliophora</taxon>
        <taxon>Intramacronucleata</taxon>
        <taxon>Oligohymenophorea</taxon>
        <taxon>Peniculida</taxon>
        <taxon>Parameciidae</taxon>
        <taxon>Paramecium</taxon>
    </lineage>
</organism>
<name>A0A8S1W3K7_9CILI</name>
<evidence type="ECO:0000313" key="2">
    <source>
        <dbReference type="Proteomes" id="UP000689195"/>
    </source>
</evidence>
<evidence type="ECO:0000313" key="1">
    <source>
        <dbReference type="EMBL" id="CAD8184010.1"/>
    </source>
</evidence>
<dbReference type="EMBL" id="CAJJDO010000082">
    <property type="protein sequence ID" value="CAD8184010.1"/>
    <property type="molecule type" value="Genomic_DNA"/>
</dbReference>
<sequence>MQQNPLELKINTFNLTSSPEKFICISTQCQEKRDQSFGCYEQIMVVMNRLIKKHNQIDQLHFDKIIEIKTFLSQIQQKQQKKIELLEIVIQIRNSESDLKQIIETIQDQKSVSKNQTNQQWLISEILENRSVQEFQNFTLLYENSFSKPFTNYSYEQILLKVFQDKKDQIVCIGAKLNLNLKLIGCDLASEVFSLTQNAYSARKNKNGEIYWYWFSSKSFGFSPNRNIALNNIDEEDPFCELRFSYCTTKNLEDRRIGSLKAYKNTKEYNLVIYMLKENN</sequence>
<comment type="caution">
    <text evidence="1">The sequence shown here is derived from an EMBL/GenBank/DDBJ whole genome shotgun (WGS) entry which is preliminary data.</text>
</comment>
<protein>
    <submittedName>
        <fullName evidence="1">Uncharacterized protein</fullName>
    </submittedName>
</protein>